<evidence type="ECO:0000313" key="2">
    <source>
        <dbReference type="EMBL" id="KAL3094988.1"/>
    </source>
</evidence>
<comment type="caution">
    <text evidence="2">The sequence shown here is derived from an EMBL/GenBank/DDBJ whole genome shotgun (WGS) entry which is preliminary data.</text>
</comment>
<sequence length="185" mass="21132">MRKHVLMCADWVNALFMLAGLDSAQEKHMSSITSSNTDSDRYSSWREMPPNCEHKEGNFVVERVQIRRHRMMSNELHSVLSIRVCRHYASCGAPFLLVQQMPANNLLPHCRFFIEGKTYKMGEIPEVHGILMDAPFYIPSPMLSEIFGQMHGSGYSVTSKNCQHWSLGSLKKQGIFKQAERLIDG</sequence>
<protein>
    <submittedName>
        <fullName evidence="2">Uncharacterized protein</fullName>
    </submittedName>
</protein>
<keyword evidence="1" id="KW-0732">Signal</keyword>
<evidence type="ECO:0000313" key="3">
    <source>
        <dbReference type="Proteomes" id="UP001620645"/>
    </source>
</evidence>
<reference evidence="2 3" key="1">
    <citation type="submission" date="2024-10" db="EMBL/GenBank/DDBJ databases">
        <authorList>
            <person name="Kim D."/>
        </authorList>
    </citation>
    <scope>NUCLEOTIDE SEQUENCE [LARGE SCALE GENOMIC DNA]</scope>
    <source>
        <strain evidence="2">Taebaek</strain>
    </source>
</reference>
<evidence type="ECO:0000256" key="1">
    <source>
        <dbReference type="SAM" id="SignalP"/>
    </source>
</evidence>
<dbReference type="AlphaFoldDB" id="A0ABD2JX55"/>
<accession>A0ABD2JX55</accession>
<dbReference type="EMBL" id="JBICCN010000085">
    <property type="protein sequence ID" value="KAL3094988.1"/>
    <property type="molecule type" value="Genomic_DNA"/>
</dbReference>
<keyword evidence="3" id="KW-1185">Reference proteome</keyword>
<feature type="signal peptide" evidence="1">
    <location>
        <begin position="1"/>
        <end position="24"/>
    </location>
</feature>
<proteinExistence type="predicted"/>
<feature type="chain" id="PRO_5044855837" evidence="1">
    <location>
        <begin position="25"/>
        <end position="185"/>
    </location>
</feature>
<organism evidence="2 3">
    <name type="scientific">Heterodera schachtii</name>
    <name type="common">Sugarbeet cyst nematode worm</name>
    <name type="synonym">Tylenchus schachtii</name>
    <dbReference type="NCBI Taxonomy" id="97005"/>
    <lineage>
        <taxon>Eukaryota</taxon>
        <taxon>Metazoa</taxon>
        <taxon>Ecdysozoa</taxon>
        <taxon>Nematoda</taxon>
        <taxon>Chromadorea</taxon>
        <taxon>Rhabditida</taxon>
        <taxon>Tylenchina</taxon>
        <taxon>Tylenchomorpha</taxon>
        <taxon>Tylenchoidea</taxon>
        <taxon>Heteroderidae</taxon>
        <taxon>Heteroderinae</taxon>
        <taxon>Heterodera</taxon>
    </lineage>
</organism>
<gene>
    <name evidence="2" type="ORF">niasHS_006339</name>
</gene>
<dbReference type="Proteomes" id="UP001620645">
    <property type="component" value="Unassembled WGS sequence"/>
</dbReference>
<name>A0ABD2JX55_HETSC</name>